<dbReference type="EMBL" id="JBCLYO010000001">
    <property type="protein sequence ID" value="KAL0096385.1"/>
    <property type="molecule type" value="Genomic_DNA"/>
</dbReference>
<keyword evidence="2" id="KW-1185">Reference proteome</keyword>
<comment type="caution">
    <text evidence="1">The sequence shown here is derived from an EMBL/GenBank/DDBJ whole genome shotgun (WGS) entry which is preliminary data.</text>
</comment>
<evidence type="ECO:0000313" key="2">
    <source>
        <dbReference type="Proteomes" id="UP001448207"/>
    </source>
</evidence>
<proteinExistence type="predicted"/>
<organism evidence="1 2">
    <name type="scientific">Phycomyces blakesleeanus</name>
    <dbReference type="NCBI Taxonomy" id="4837"/>
    <lineage>
        <taxon>Eukaryota</taxon>
        <taxon>Fungi</taxon>
        <taxon>Fungi incertae sedis</taxon>
        <taxon>Mucoromycota</taxon>
        <taxon>Mucoromycotina</taxon>
        <taxon>Mucoromycetes</taxon>
        <taxon>Mucorales</taxon>
        <taxon>Phycomycetaceae</taxon>
        <taxon>Phycomyces</taxon>
    </lineage>
</organism>
<gene>
    <name evidence="1" type="ORF">J3Q64DRAFT_1707463</name>
</gene>
<sequence length="458" mass="51986">MSESGSNDKVPSMSNELPDPKYKEEIASIIFDLENKGVVELSHLLKRLEQRILAKFRPGYCIRRFKGDWIFRIKRTATMLKIKLNKNEDYWPKIEEKLLAIVPDSENSIPSSVLISSDPTSWNRSATSTSSFSSKSSKMSAESTKKLLTADQKLGIEHVFGQLDKTLFWKLSNGVIVEEVMQKARLNCNFEHPCHSFILEIGDHFWETYFSNDELKEINEHGIPAFEEINKDSVEYLDEYLKLNNIDETYAYAFSKMYNPRLHSERSWIQRSVIQAACNFLYNKNMDKFSEADMLGNVWSIFTSVVEGSDINANSGEKSCVSNASVKNSKRSLDAISPTIKRRMGRKVDVIFSEGDIELGLIELGKSNDQTKSLSDGMKLMKLMKDTLVATTDQLPVITHKLRTVGFLLVGTKATMLSMDIHETYTTTLQSKNLLKSLLHLVSSLLAPKIQSFQKTPT</sequence>
<protein>
    <submittedName>
        <fullName evidence="1">Uncharacterized protein</fullName>
    </submittedName>
</protein>
<name>A0ABR3BFR2_PHYBL</name>
<evidence type="ECO:0000313" key="1">
    <source>
        <dbReference type="EMBL" id="KAL0096385.1"/>
    </source>
</evidence>
<feature type="non-terminal residue" evidence="1">
    <location>
        <position position="458"/>
    </location>
</feature>
<dbReference type="Proteomes" id="UP001448207">
    <property type="component" value="Unassembled WGS sequence"/>
</dbReference>
<reference evidence="1 2" key="1">
    <citation type="submission" date="2024-04" db="EMBL/GenBank/DDBJ databases">
        <title>Symmetric and asymmetric DNA N6-adenine methylation regulates different biological responses in Mucorales.</title>
        <authorList>
            <consortium name="Lawrence Berkeley National Laboratory"/>
            <person name="Lax C."/>
            <person name="Mondo S.J."/>
            <person name="Osorio-Concepcion M."/>
            <person name="Muszewska A."/>
            <person name="Corrochano-Luque M."/>
            <person name="Gutierrez G."/>
            <person name="Riley R."/>
            <person name="Lipzen A."/>
            <person name="Guo J."/>
            <person name="Hundley H."/>
            <person name="Amirebrahimi M."/>
            <person name="Ng V."/>
            <person name="Lorenzo-Gutierrez D."/>
            <person name="Binder U."/>
            <person name="Yang J."/>
            <person name="Song Y."/>
            <person name="Canovas D."/>
            <person name="Navarro E."/>
            <person name="Freitag M."/>
            <person name="Gabaldon T."/>
            <person name="Grigoriev I.V."/>
            <person name="Corrochano L.M."/>
            <person name="Nicolas F.E."/>
            <person name="Garre V."/>
        </authorList>
    </citation>
    <scope>NUCLEOTIDE SEQUENCE [LARGE SCALE GENOMIC DNA]</scope>
    <source>
        <strain evidence="1 2">L51</strain>
    </source>
</reference>
<accession>A0ABR3BFR2</accession>